<proteinExistence type="predicted"/>
<dbReference type="GeneID" id="63687014"/>
<dbReference type="GO" id="GO:0004034">
    <property type="term" value="F:aldose 1-epimerase activity"/>
    <property type="evidence" value="ECO:0007669"/>
    <property type="project" value="TreeGrafter"/>
</dbReference>
<organism evidence="1 2">
    <name type="scientific">Dacryopinax primogenitus (strain DJM 731)</name>
    <name type="common">Brown rot fungus</name>
    <dbReference type="NCBI Taxonomy" id="1858805"/>
    <lineage>
        <taxon>Eukaryota</taxon>
        <taxon>Fungi</taxon>
        <taxon>Dikarya</taxon>
        <taxon>Basidiomycota</taxon>
        <taxon>Agaricomycotina</taxon>
        <taxon>Dacrymycetes</taxon>
        <taxon>Dacrymycetales</taxon>
        <taxon>Dacrymycetaceae</taxon>
        <taxon>Dacryopinax</taxon>
    </lineage>
</organism>
<dbReference type="PANTHER" id="PTHR10091">
    <property type="entry name" value="ALDOSE-1-EPIMERASE"/>
    <property type="match status" value="1"/>
</dbReference>
<dbReference type="PANTHER" id="PTHR10091:SF0">
    <property type="entry name" value="GALACTOSE MUTAROTASE"/>
    <property type="match status" value="1"/>
</dbReference>
<dbReference type="InterPro" id="IPR008183">
    <property type="entry name" value="Aldose_1/G6P_1-epimerase"/>
</dbReference>
<evidence type="ECO:0000313" key="2">
    <source>
        <dbReference type="Proteomes" id="UP000030653"/>
    </source>
</evidence>
<dbReference type="AlphaFoldDB" id="M5G3T7"/>
<sequence>MPYTAQDADGLKPVTIMLPNMAVPSIAVEILPFGLHLTQILLNADGKSNDVLIGPLDNRTLKETRPFLNCVVGRYCNRLPVGQFPVEKDGDKGVVKTISTESPTVCLHGGPVGFDRLVWTRISASDSTNFSLPERNRLALRDPDSYAIFSLTSPSGDQGFPGTLYTEVLFACLTFPRHPIRPDGVIDVGQLAIVYRSRLAPGQEGVATPINLTQHWGFNLSASGEPQKPNVNSHNLKIDSRGTIDLTPVFLASGNITPTAPGGAYDHTQGKEIGQAAPAKGYDEFYLFKNAQNEGQPIHLALDKLEKGDLLGEIFSESKREIPVKLYSNESGIGAEFQTNQPGVQLYTGEGLDGSGTKKRIHGGTADGPGYNKRSAAFLEFHEPHAAWLQSWGSTPETSTILSSKEMYHNFTKVTFTYKEER</sequence>
<dbReference type="Gene3D" id="2.70.98.10">
    <property type="match status" value="1"/>
</dbReference>
<dbReference type="GO" id="GO:0030246">
    <property type="term" value="F:carbohydrate binding"/>
    <property type="evidence" value="ECO:0007669"/>
    <property type="project" value="InterPro"/>
</dbReference>
<dbReference type="EMBL" id="JH795857">
    <property type="protein sequence ID" value="EJU04911.1"/>
    <property type="molecule type" value="Genomic_DNA"/>
</dbReference>
<accession>M5G3T7</accession>
<dbReference type="GO" id="GO:0006006">
    <property type="term" value="P:glucose metabolic process"/>
    <property type="evidence" value="ECO:0007669"/>
    <property type="project" value="TreeGrafter"/>
</dbReference>
<gene>
    <name evidence="1" type="ORF">DACRYDRAFT_20502</name>
</gene>
<name>M5G3T7_DACPD</name>
<keyword evidence="2" id="KW-1185">Reference proteome</keyword>
<protein>
    <submittedName>
        <fullName evidence="1">Galactose mutarotase-like protein</fullName>
    </submittedName>
</protein>
<dbReference type="InterPro" id="IPR011013">
    <property type="entry name" value="Gal_mutarotase_sf_dom"/>
</dbReference>
<dbReference type="OrthoDB" id="274691at2759"/>
<reference evidence="1 2" key="1">
    <citation type="journal article" date="2012" name="Science">
        <title>The Paleozoic origin of enzymatic lignin decomposition reconstructed from 31 fungal genomes.</title>
        <authorList>
            <person name="Floudas D."/>
            <person name="Binder M."/>
            <person name="Riley R."/>
            <person name="Barry K."/>
            <person name="Blanchette R.A."/>
            <person name="Henrissat B."/>
            <person name="Martinez A.T."/>
            <person name="Otillar R."/>
            <person name="Spatafora J.W."/>
            <person name="Yadav J.S."/>
            <person name="Aerts A."/>
            <person name="Benoit I."/>
            <person name="Boyd A."/>
            <person name="Carlson A."/>
            <person name="Copeland A."/>
            <person name="Coutinho P.M."/>
            <person name="de Vries R.P."/>
            <person name="Ferreira P."/>
            <person name="Findley K."/>
            <person name="Foster B."/>
            <person name="Gaskell J."/>
            <person name="Glotzer D."/>
            <person name="Gorecki P."/>
            <person name="Heitman J."/>
            <person name="Hesse C."/>
            <person name="Hori C."/>
            <person name="Igarashi K."/>
            <person name="Jurgens J.A."/>
            <person name="Kallen N."/>
            <person name="Kersten P."/>
            <person name="Kohler A."/>
            <person name="Kuees U."/>
            <person name="Kumar T.K.A."/>
            <person name="Kuo A."/>
            <person name="LaButti K."/>
            <person name="Larrondo L.F."/>
            <person name="Lindquist E."/>
            <person name="Ling A."/>
            <person name="Lombard V."/>
            <person name="Lucas S."/>
            <person name="Lundell T."/>
            <person name="Martin R."/>
            <person name="McLaughlin D.J."/>
            <person name="Morgenstern I."/>
            <person name="Morin E."/>
            <person name="Murat C."/>
            <person name="Nagy L.G."/>
            <person name="Nolan M."/>
            <person name="Ohm R.A."/>
            <person name="Patyshakuliyeva A."/>
            <person name="Rokas A."/>
            <person name="Ruiz-Duenas F.J."/>
            <person name="Sabat G."/>
            <person name="Salamov A."/>
            <person name="Samejima M."/>
            <person name="Schmutz J."/>
            <person name="Slot J.C."/>
            <person name="St John F."/>
            <person name="Stenlid J."/>
            <person name="Sun H."/>
            <person name="Sun S."/>
            <person name="Syed K."/>
            <person name="Tsang A."/>
            <person name="Wiebenga A."/>
            <person name="Young D."/>
            <person name="Pisabarro A."/>
            <person name="Eastwood D.C."/>
            <person name="Martin F."/>
            <person name="Cullen D."/>
            <person name="Grigoriev I.V."/>
            <person name="Hibbett D.S."/>
        </authorList>
    </citation>
    <scope>NUCLEOTIDE SEQUENCE [LARGE SCALE GENOMIC DNA]</scope>
    <source>
        <strain evidence="1 2">DJM-731 SS1</strain>
    </source>
</reference>
<dbReference type="RefSeq" id="XP_040631805.1">
    <property type="nucleotide sequence ID" value="XM_040771952.1"/>
</dbReference>
<dbReference type="STRING" id="1858805.M5G3T7"/>
<dbReference type="HOGENOM" id="CLU_028297_0_0_1"/>
<dbReference type="InterPro" id="IPR014718">
    <property type="entry name" value="GH-type_carb-bd"/>
</dbReference>
<dbReference type="Proteomes" id="UP000030653">
    <property type="component" value="Unassembled WGS sequence"/>
</dbReference>
<dbReference type="SUPFAM" id="SSF74650">
    <property type="entry name" value="Galactose mutarotase-like"/>
    <property type="match status" value="1"/>
</dbReference>
<dbReference type="OMA" id="HWGFNLE"/>
<dbReference type="Pfam" id="PF01263">
    <property type="entry name" value="Aldose_epim"/>
    <property type="match status" value="2"/>
</dbReference>
<dbReference type="GO" id="GO:0033499">
    <property type="term" value="P:galactose catabolic process via UDP-galactose, Leloir pathway"/>
    <property type="evidence" value="ECO:0007669"/>
    <property type="project" value="TreeGrafter"/>
</dbReference>
<evidence type="ECO:0000313" key="1">
    <source>
        <dbReference type="EMBL" id="EJU04911.1"/>
    </source>
</evidence>